<protein>
    <submittedName>
        <fullName evidence="9">Sigma-54-dependent Fis family transcriptional regulator</fullName>
    </submittedName>
</protein>
<dbReference type="InterPro" id="IPR027417">
    <property type="entry name" value="P-loop_NTPase"/>
</dbReference>
<name>A0ABX6SI71_9PSED</name>
<dbReference type="PANTHER" id="PTHR32071:SF57">
    <property type="entry name" value="C4-DICARBOXYLATE TRANSPORT TRANSCRIPTIONAL REGULATORY PROTEIN DCTD"/>
    <property type="match status" value="1"/>
</dbReference>
<sequence length="446" mass="49326">MSAQVIVVDDEAAIREAVQQWLELSGFEVRACASASEALALVDRDFPGIVVSDVRMPGSDGLQLLDKLLQIDSDLPVILVTGHGDVPMAVQALRQGAYDFIEKPFTPERLLDSVRRALDKRRLVCENRQLRQQVADKGRIESQLIGISRPMENLRRQILELAGTSVNVLIRGETGSGKERVARSLHDFSSRASKAFAALNCAAIPETIFESELFGHESGAFTGAQAKRIGRIEHADGGTLFLDEVESLPLAQQVKLLRVLQEKTLERLGSNKSIQVDLRVISAAKPDLLDEVKAGRFREDLVYRLNVATLHIPPLRERREDIPLLFEHFAHEAALRHGREAPPLAPSELARLLGHDWPGNVRELINAAERHALGLSSPPPAERFAGQALAQQMEAFEAQCLHNALLQCQGNIAAVMEMLQLPRRTLNEKMQRHGLARGEYLPGGEE</sequence>
<evidence type="ECO:0000256" key="5">
    <source>
        <dbReference type="ARBA" id="ARBA00023163"/>
    </source>
</evidence>
<dbReference type="Gene3D" id="1.10.8.60">
    <property type="match status" value="1"/>
</dbReference>
<evidence type="ECO:0000256" key="3">
    <source>
        <dbReference type="ARBA" id="ARBA00023015"/>
    </source>
</evidence>
<keyword evidence="3" id="KW-0805">Transcription regulation</keyword>
<dbReference type="PROSITE" id="PS00675">
    <property type="entry name" value="SIGMA54_INTERACT_1"/>
    <property type="match status" value="1"/>
</dbReference>
<feature type="modified residue" description="4-aspartylphosphate" evidence="6">
    <location>
        <position position="53"/>
    </location>
</feature>
<dbReference type="CDD" id="cd17549">
    <property type="entry name" value="REC_DctD-like"/>
    <property type="match status" value="1"/>
</dbReference>
<dbReference type="PANTHER" id="PTHR32071">
    <property type="entry name" value="TRANSCRIPTIONAL REGULATORY PROTEIN"/>
    <property type="match status" value="1"/>
</dbReference>
<dbReference type="SMART" id="SM00382">
    <property type="entry name" value="AAA"/>
    <property type="match status" value="1"/>
</dbReference>
<keyword evidence="2" id="KW-0067">ATP-binding</keyword>
<evidence type="ECO:0000256" key="4">
    <source>
        <dbReference type="ARBA" id="ARBA00023125"/>
    </source>
</evidence>
<dbReference type="InterPro" id="IPR003593">
    <property type="entry name" value="AAA+_ATPase"/>
</dbReference>
<gene>
    <name evidence="9" type="ORF">HNQ25_01870</name>
</gene>
<keyword evidence="4" id="KW-0238">DNA-binding</keyword>
<dbReference type="SMART" id="SM00448">
    <property type="entry name" value="REC"/>
    <property type="match status" value="1"/>
</dbReference>
<dbReference type="InterPro" id="IPR011006">
    <property type="entry name" value="CheY-like_superfamily"/>
</dbReference>
<evidence type="ECO:0000256" key="1">
    <source>
        <dbReference type="ARBA" id="ARBA00022741"/>
    </source>
</evidence>
<dbReference type="InterPro" id="IPR058031">
    <property type="entry name" value="AAA_lid_NorR"/>
</dbReference>
<dbReference type="Pfam" id="PF25601">
    <property type="entry name" value="AAA_lid_14"/>
    <property type="match status" value="1"/>
</dbReference>
<dbReference type="SUPFAM" id="SSF52540">
    <property type="entry name" value="P-loop containing nucleoside triphosphate hydrolases"/>
    <property type="match status" value="1"/>
</dbReference>
<keyword evidence="1" id="KW-0547">Nucleotide-binding</keyword>
<dbReference type="Pfam" id="PF02954">
    <property type="entry name" value="HTH_8"/>
    <property type="match status" value="1"/>
</dbReference>
<dbReference type="InterPro" id="IPR001789">
    <property type="entry name" value="Sig_transdc_resp-reg_receiver"/>
</dbReference>
<dbReference type="SUPFAM" id="SSF46689">
    <property type="entry name" value="Homeodomain-like"/>
    <property type="match status" value="1"/>
</dbReference>
<evidence type="ECO:0000259" key="7">
    <source>
        <dbReference type="PROSITE" id="PS50045"/>
    </source>
</evidence>
<keyword evidence="5" id="KW-0804">Transcription</keyword>
<dbReference type="Gene3D" id="3.40.50.2300">
    <property type="match status" value="1"/>
</dbReference>
<keyword evidence="6" id="KW-0597">Phosphoprotein</keyword>
<proteinExistence type="predicted"/>
<dbReference type="InterPro" id="IPR025662">
    <property type="entry name" value="Sigma_54_int_dom_ATP-bd_1"/>
</dbReference>
<evidence type="ECO:0000313" key="9">
    <source>
        <dbReference type="EMBL" id="QNH01503.1"/>
    </source>
</evidence>
<reference evidence="9 10" key="1">
    <citation type="journal article" date="2020" name="Microbiol. Resour. Announc.">
        <title>Complete genome sequences of four natural Pseudomonas isolates that catabolize a wide range of aromatic compounds relevant to lignin valorization.</title>
        <authorList>
            <person name="Hatmaker E.A."/>
            <person name="Presley G."/>
            <person name="Cannon O."/>
            <person name="Guss A.M."/>
            <person name="Elkins J.G."/>
        </authorList>
    </citation>
    <scope>NUCLEOTIDE SEQUENCE [LARGE SCALE GENOMIC DNA]</scope>
    <source>
        <strain evidence="9 10">B10D7D</strain>
    </source>
</reference>
<evidence type="ECO:0000256" key="2">
    <source>
        <dbReference type="ARBA" id="ARBA00022840"/>
    </source>
</evidence>
<evidence type="ECO:0000313" key="10">
    <source>
        <dbReference type="Proteomes" id="UP000515254"/>
    </source>
</evidence>
<dbReference type="InterPro" id="IPR002197">
    <property type="entry name" value="HTH_Fis"/>
</dbReference>
<dbReference type="CDD" id="cd00009">
    <property type="entry name" value="AAA"/>
    <property type="match status" value="1"/>
</dbReference>
<dbReference type="Gene3D" id="1.10.10.60">
    <property type="entry name" value="Homeodomain-like"/>
    <property type="match status" value="1"/>
</dbReference>
<dbReference type="RefSeq" id="WP_179543513.1">
    <property type="nucleotide sequence ID" value="NZ_CP060009.1"/>
</dbReference>
<accession>A0ABX6SI71</accession>
<evidence type="ECO:0000259" key="8">
    <source>
        <dbReference type="PROSITE" id="PS50110"/>
    </source>
</evidence>
<feature type="domain" description="Sigma-54 factor interaction" evidence="7">
    <location>
        <begin position="144"/>
        <end position="373"/>
    </location>
</feature>
<organism evidence="9 10">
    <name type="scientific">Pseudomonas sediminis</name>
    <dbReference type="NCBI Taxonomy" id="1691904"/>
    <lineage>
        <taxon>Bacteria</taxon>
        <taxon>Pseudomonadati</taxon>
        <taxon>Pseudomonadota</taxon>
        <taxon>Gammaproteobacteria</taxon>
        <taxon>Pseudomonadales</taxon>
        <taxon>Pseudomonadaceae</taxon>
        <taxon>Pseudomonas</taxon>
    </lineage>
</organism>
<dbReference type="PROSITE" id="PS00688">
    <property type="entry name" value="SIGMA54_INTERACT_3"/>
    <property type="match status" value="1"/>
</dbReference>
<dbReference type="Gene3D" id="3.40.50.300">
    <property type="entry name" value="P-loop containing nucleotide triphosphate hydrolases"/>
    <property type="match status" value="1"/>
</dbReference>
<dbReference type="PROSITE" id="PS00676">
    <property type="entry name" value="SIGMA54_INTERACT_2"/>
    <property type="match status" value="1"/>
</dbReference>
<dbReference type="SUPFAM" id="SSF52172">
    <property type="entry name" value="CheY-like"/>
    <property type="match status" value="1"/>
</dbReference>
<dbReference type="Proteomes" id="UP000515254">
    <property type="component" value="Chromosome"/>
</dbReference>
<dbReference type="PROSITE" id="PS50045">
    <property type="entry name" value="SIGMA54_INTERACT_4"/>
    <property type="match status" value="1"/>
</dbReference>
<dbReference type="InterPro" id="IPR009057">
    <property type="entry name" value="Homeodomain-like_sf"/>
</dbReference>
<dbReference type="InterPro" id="IPR002078">
    <property type="entry name" value="Sigma_54_int"/>
</dbReference>
<dbReference type="InterPro" id="IPR025944">
    <property type="entry name" value="Sigma_54_int_dom_CS"/>
</dbReference>
<keyword evidence="10" id="KW-1185">Reference proteome</keyword>
<dbReference type="Pfam" id="PF00158">
    <property type="entry name" value="Sigma54_activat"/>
    <property type="match status" value="1"/>
</dbReference>
<feature type="domain" description="Response regulatory" evidence="8">
    <location>
        <begin position="4"/>
        <end position="118"/>
    </location>
</feature>
<dbReference type="Pfam" id="PF00072">
    <property type="entry name" value="Response_reg"/>
    <property type="match status" value="1"/>
</dbReference>
<dbReference type="InterPro" id="IPR025943">
    <property type="entry name" value="Sigma_54_int_dom_ATP-bd_2"/>
</dbReference>
<dbReference type="PROSITE" id="PS50110">
    <property type="entry name" value="RESPONSE_REGULATORY"/>
    <property type="match status" value="1"/>
</dbReference>
<evidence type="ECO:0000256" key="6">
    <source>
        <dbReference type="PROSITE-ProRule" id="PRU00169"/>
    </source>
</evidence>
<dbReference type="EMBL" id="CP060009">
    <property type="protein sequence ID" value="QNH01503.1"/>
    <property type="molecule type" value="Genomic_DNA"/>
</dbReference>